<dbReference type="Proteomes" id="UP000054485">
    <property type="component" value="Unassembled WGS sequence"/>
</dbReference>
<name>A0A0D0BCW2_9AGAM</name>
<evidence type="ECO:0000256" key="1">
    <source>
        <dbReference type="SAM" id="MobiDB-lite"/>
    </source>
</evidence>
<dbReference type="AlphaFoldDB" id="A0A0D0BCW2"/>
<dbReference type="HOGENOM" id="CLU_970358_0_0_1"/>
<evidence type="ECO:0000313" key="3">
    <source>
        <dbReference type="Proteomes" id="UP000054485"/>
    </source>
</evidence>
<dbReference type="EMBL" id="KN835274">
    <property type="protein sequence ID" value="KIK41253.1"/>
    <property type="molecule type" value="Genomic_DNA"/>
</dbReference>
<keyword evidence="3" id="KW-1185">Reference proteome</keyword>
<organism evidence="2 3">
    <name type="scientific">Suillus luteus UH-Slu-Lm8-n1</name>
    <dbReference type="NCBI Taxonomy" id="930992"/>
    <lineage>
        <taxon>Eukaryota</taxon>
        <taxon>Fungi</taxon>
        <taxon>Dikarya</taxon>
        <taxon>Basidiomycota</taxon>
        <taxon>Agaricomycotina</taxon>
        <taxon>Agaricomycetes</taxon>
        <taxon>Agaricomycetidae</taxon>
        <taxon>Boletales</taxon>
        <taxon>Suillineae</taxon>
        <taxon>Suillaceae</taxon>
        <taxon>Suillus</taxon>
    </lineage>
</organism>
<accession>A0A0D0BCW2</accession>
<reference evidence="2 3" key="1">
    <citation type="submission" date="2014-04" db="EMBL/GenBank/DDBJ databases">
        <authorList>
            <consortium name="DOE Joint Genome Institute"/>
            <person name="Kuo A."/>
            <person name="Ruytinx J."/>
            <person name="Rineau F."/>
            <person name="Colpaert J."/>
            <person name="Kohler A."/>
            <person name="Nagy L.G."/>
            <person name="Floudas D."/>
            <person name="Copeland A."/>
            <person name="Barry K.W."/>
            <person name="Cichocki N."/>
            <person name="Veneault-Fourrey C."/>
            <person name="LaButti K."/>
            <person name="Lindquist E.A."/>
            <person name="Lipzen A."/>
            <person name="Lundell T."/>
            <person name="Morin E."/>
            <person name="Murat C."/>
            <person name="Sun H."/>
            <person name="Tunlid A."/>
            <person name="Henrissat B."/>
            <person name="Grigoriev I.V."/>
            <person name="Hibbett D.S."/>
            <person name="Martin F."/>
            <person name="Nordberg H.P."/>
            <person name="Cantor M.N."/>
            <person name="Hua S.X."/>
        </authorList>
    </citation>
    <scope>NUCLEOTIDE SEQUENCE [LARGE SCALE GENOMIC DNA]</scope>
    <source>
        <strain evidence="2 3">UH-Slu-Lm8-n1</strain>
    </source>
</reference>
<dbReference type="OrthoDB" id="2692489at2759"/>
<sequence>MPSQTDKTLLVSLPPRPVDEFDRSIFPLAKIKGQKHSLQTVDLILVATMDELVKMKHMVKNTAEFKTFIHDSKLQYDELLENKESLAEAMAKKTFNPFKLLSTYRAVRLLTEAGMAMWTETKSKSEKLRRLSLSESVNAVNTRDIQPVGDDDLSPGACISAIAIPLETETNLDETVSFFSQAVSFIGSQVGLIPDRNPFSDAHKAEDSRTNAVPEDSSVSYLSADDGSTSPTSSSSHLSETSSSTQGSGNTYLIFQQFQNSFVASESAIHSPTLNQGGSHNQGSSSR</sequence>
<feature type="compositionally biased region" description="Low complexity" evidence="1">
    <location>
        <begin position="227"/>
        <end position="246"/>
    </location>
</feature>
<evidence type="ECO:0000313" key="2">
    <source>
        <dbReference type="EMBL" id="KIK41253.1"/>
    </source>
</evidence>
<dbReference type="InParanoid" id="A0A0D0BCW2"/>
<protein>
    <submittedName>
        <fullName evidence="2">Uncharacterized protein</fullName>
    </submittedName>
</protein>
<gene>
    <name evidence="2" type="ORF">CY34DRAFT_806286</name>
</gene>
<proteinExistence type="predicted"/>
<reference evidence="3" key="2">
    <citation type="submission" date="2015-01" db="EMBL/GenBank/DDBJ databases">
        <title>Evolutionary Origins and Diversification of the Mycorrhizal Mutualists.</title>
        <authorList>
            <consortium name="DOE Joint Genome Institute"/>
            <consortium name="Mycorrhizal Genomics Consortium"/>
            <person name="Kohler A."/>
            <person name="Kuo A."/>
            <person name="Nagy L.G."/>
            <person name="Floudas D."/>
            <person name="Copeland A."/>
            <person name="Barry K.W."/>
            <person name="Cichocki N."/>
            <person name="Veneault-Fourrey C."/>
            <person name="LaButti K."/>
            <person name="Lindquist E.A."/>
            <person name="Lipzen A."/>
            <person name="Lundell T."/>
            <person name="Morin E."/>
            <person name="Murat C."/>
            <person name="Riley R."/>
            <person name="Ohm R."/>
            <person name="Sun H."/>
            <person name="Tunlid A."/>
            <person name="Henrissat B."/>
            <person name="Grigoriev I.V."/>
            <person name="Hibbett D.S."/>
            <person name="Martin F."/>
        </authorList>
    </citation>
    <scope>NUCLEOTIDE SEQUENCE [LARGE SCALE GENOMIC DNA]</scope>
    <source>
        <strain evidence="3">UH-Slu-Lm8-n1</strain>
    </source>
</reference>
<feature type="region of interest" description="Disordered" evidence="1">
    <location>
        <begin position="197"/>
        <end position="246"/>
    </location>
</feature>